<dbReference type="Pfam" id="PF03466">
    <property type="entry name" value="LysR_substrate"/>
    <property type="match status" value="1"/>
</dbReference>
<dbReference type="SUPFAM" id="SSF53850">
    <property type="entry name" value="Periplasmic binding protein-like II"/>
    <property type="match status" value="1"/>
</dbReference>
<evidence type="ECO:0000313" key="7">
    <source>
        <dbReference type="Proteomes" id="UP000490980"/>
    </source>
</evidence>
<dbReference type="InterPro" id="IPR000847">
    <property type="entry name" value="LysR_HTH_N"/>
</dbReference>
<dbReference type="Gene3D" id="1.10.10.10">
    <property type="entry name" value="Winged helix-like DNA-binding domain superfamily/Winged helix DNA-binding domain"/>
    <property type="match status" value="1"/>
</dbReference>
<accession>A0A7X5UET6</accession>
<dbReference type="InterPro" id="IPR050389">
    <property type="entry name" value="LysR-type_TF"/>
</dbReference>
<name>A0A7X5UET6_9GAMM</name>
<keyword evidence="7" id="KW-1185">Reference proteome</keyword>
<dbReference type="PANTHER" id="PTHR30118">
    <property type="entry name" value="HTH-TYPE TRANSCRIPTIONAL REGULATOR LEUO-RELATED"/>
    <property type="match status" value="1"/>
</dbReference>
<dbReference type="EMBL" id="JAARLZ010000016">
    <property type="protein sequence ID" value="NII08918.1"/>
    <property type="molecule type" value="Genomic_DNA"/>
</dbReference>
<evidence type="ECO:0000259" key="5">
    <source>
        <dbReference type="PROSITE" id="PS50931"/>
    </source>
</evidence>
<gene>
    <name evidence="6" type="ORF">HBF25_21255</name>
</gene>
<evidence type="ECO:0000313" key="6">
    <source>
        <dbReference type="EMBL" id="NII08918.1"/>
    </source>
</evidence>
<dbReference type="InterPro" id="IPR037402">
    <property type="entry name" value="YidZ_PBP2"/>
</dbReference>
<evidence type="ECO:0000256" key="2">
    <source>
        <dbReference type="ARBA" id="ARBA00023015"/>
    </source>
</evidence>
<dbReference type="GO" id="GO:0003700">
    <property type="term" value="F:DNA-binding transcription factor activity"/>
    <property type="evidence" value="ECO:0007669"/>
    <property type="project" value="InterPro"/>
</dbReference>
<keyword evidence="4" id="KW-0804">Transcription</keyword>
<sequence>MTLKPSELPLLVALDVLLEECNVTRAASRLHVSQPALSAQLAKLRRLFGDPLLVPSETGRGMVPTPRAESMAGVLRDALARLTAIHRPDQGFDPRRDAATFHIRGNDSANAMLAPLLLQRLHAFHNPSLRLAFRIDDENADALAQFEQGEIDILVAPEERIPASLKARSLVTDQFAMIQRKGHPRGCDAPDLDAYCALAHVMVSPSGHLHGGIDRHLKSLGRQRHIVASVAYAGLLSEVLVTTDLVCTLPGSMARAMGPDVDIIALPFALPSLRLSMAWHVRADKQASHQWLREILMAVAHERPDTNLCQNKAYRHA</sequence>
<dbReference type="InterPro" id="IPR036388">
    <property type="entry name" value="WH-like_DNA-bd_sf"/>
</dbReference>
<reference evidence="6 7" key="1">
    <citation type="submission" date="2020-03" db="EMBL/GenBank/DDBJ databases">
        <authorList>
            <person name="Lai Q."/>
        </authorList>
    </citation>
    <scope>NUCLEOTIDE SEQUENCE [LARGE SCALE GENOMIC DNA]</scope>
    <source>
        <strain evidence="6 7">CCUG 25036</strain>
    </source>
</reference>
<dbReference type="Proteomes" id="UP000490980">
    <property type="component" value="Unassembled WGS sequence"/>
</dbReference>
<dbReference type="RefSeq" id="WP_166952588.1">
    <property type="nucleotide sequence ID" value="NZ_JAARLZ010000016.1"/>
</dbReference>
<dbReference type="PROSITE" id="PS50931">
    <property type="entry name" value="HTH_LYSR"/>
    <property type="match status" value="1"/>
</dbReference>
<dbReference type="CDD" id="cd08417">
    <property type="entry name" value="PBP2_Nitroaromatics_like"/>
    <property type="match status" value="1"/>
</dbReference>
<dbReference type="PANTHER" id="PTHR30118:SF15">
    <property type="entry name" value="TRANSCRIPTIONAL REGULATORY PROTEIN"/>
    <property type="match status" value="1"/>
</dbReference>
<feature type="domain" description="HTH lysR-type" evidence="5">
    <location>
        <begin position="1"/>
        <end position="65"/>
    </location>
</feature>
<dbReference type="SUPFAM" id="SSF46785">
    <property type="entry name" value="Winged helix' DNA-binding domain"/>
    <property type="match status" value="1"/>
</dbReference>
<protein>
    <submittedName>
        <fullName evidence="6">LysR family transcriptional regulator</fullName>
    </submittedName>
</protein>
<dbReference type="AlphaFoldDB" id="A0A7X5UET6"/>
<comment type="similarity">
    <text evidence="1">Belongs to the LysR transcriptional regulatory family.</text>
</comment>
<organism evidence="6 7">
    <name type="scientific">Luteibacter anthropi</name>
    <dbReference type="NCBI Taxonomy" id="564369"/>
    <lineage>
        <taxon>Bacteria</taxon>
        <taxon>Pseudomonadati</taxon>
        <taxon>Pseudomonadota</taxon>
        <taxon>Gammaproteobacteria</taxon>
        <taxon>Lysobacterales</taxon>
        <taxon>Rhodanobacteraceae</taxon>
        <taxon>Luteibacter</taxon>
    </lineage>
</organism>
<proteinExistence type="inferred from homology"/>
<keyword evidence="3" id="KW-0238">DNA-binding</keyword>
<dbReference type="GO" id="GO:0003677">
    <property type="term" value="F:DNA binding"/>
    <property type="evidence" value="ECO:0007669"/>
    <property type="project" value="UniProtKB-KW"/>
</dbReference>
<dbReference type="InterPro" id="IPR036390">
    <property type="entry name" value="WH_DNA-bd_sf"/>
</dbReference>
<dbReference type="Gene3D" id="3.40.190.10">
    <property type="entry name" value="Periplasmic binding protein-like II"/>
    <property type="match status" value="2"/>
</dbReference>
<evidence type="ECO:0000256" key="1">
    <source>
        <dbReference type="ARBA" id="ARBA00009437"/>
    </source>
</evidence>
<dbReference type="InterPro" id="IPR005119">
    <property type="entry name" value="LysR_subst-bd"/>
</dbReference>
<evidence type="ECO:0000256" key="3">
    <source>
        <dbReference type="ARBA" id="ARBA00023125"/>
    </source>
</evidence>
<dbReference type="PRINTS" id="PR00039">
    <property type="entry name" value="HTHLYSR"/>
</dbReference>
<comment type="caution">
    <text evidence="6">The sequence shown here is derived from an EMBL/GenBank/DDBJ whole genome shotgun (WGS) entry which is preliminary data.</text>
</comment>
<evidence type="ECO:0000256" key="4">
    <source>
        <dbReference type="ARBA" id="ARBA00023163"/>
    </source>
</evidence>
<keyword evidence="2" id="KW-0805">Transcription regulation</keyword>
<dbReference type="Pfam" id="PF00126">
    <property type="entry name" value="HTH_1"/>
    <property type="match status" value="1"/>
</dbReference>